<gene>
    <name evidence="1" type="ORF">GK091_04485</name>
</gene>
<evidence type="ECO:0008006" key="3">
    <source>
        <dbReference type="Google" id="ProtNLM"/>
    </source>
</evidence>
<accession>A0A6M0ID91</accession>
<dbReference type="Proteomes" id="UP000477386">
    <property type="component" value="Unassembled WGS sequence"/>
</dbReference>
<sequence>MPVQPVPLVEQPPRQTADTTIIYLIKEGDHYCQQSHLEYITKSTISFEATFNKSASYQTKDPEKQGDVNKLYGFSDCKDSHQTNSARFGWNWQDNALHIYAYHYRSGELLFQSIGTAQLDRMYRYQISIEGNQYKFRFDGKEVSVDRGCSDTTQFSRYKLYPYFGGEELAPHDVTIAIRELY</sequence>
<keyword evidence="2" id="KW-1185">Reference proteome</keyword>
<organism evidence="1 2">
    <name type="scientific">Spirosoma agri</name>
    <dbReference type="NCBI Taxonomy" id="1987381"/>
    <lineage>
        <taxon>Bacteria</taxon>
        <taxon>Pseudomonadati</taxon>
        <taxon>Bacteroidota</taxon>
        <taxon>Cytophagia</taxon>
        <taxon>Cytophagales</taxon>
        <taxon>Cytophagaceae</taxon>
        <taxon>Spirosoma</taxon>
    </lineage>
</organism>
<name>A0A6M0ID91_9BACT</name>
<proteinExistence type="predicted"/>
<dbReference type="RefSeq" id="WP_164035409.1">
    <property type="nucleotide sequence ID" value="NZ_JAAGNZ010000001.1"/>
</dbReference>
<dbReference type="AlphaFoldDB" id="A0A6M0ID91"/>
<dbReference type="EMBL" id="JAAGNZ010000001">
    <property type="protein sequence ID" value="NEU66128.1"/>
    <property type="molecule type" value="Genomic_DNA"/>
</dbReference>
<evidence type="ECO:0000313" key="1">
    <source>
        <dbReference type="EMBL" id="NEU66128.1"/>
    </source>
</evidence>
<protein>
    <recommendedName>
        <fullName evidence="3">Alginate lyase 2 domain-containing protein</fullName>
    </recommendedName>
</protein>
<evidence type="ECO:0000313" key="2">
    <source>
        <dbReference type="Proteomes" id="UP000477386"/>
    </source>
</evidence>
<comment type="caution">
    <text evidence="1">The sequence shown here is derived from an EMBL/GenBank/DDBJ whole genome shotgun (WGS) entry which is preliminary data.</text>
</comment>
<reference evidence="1 2" key="1">
    <citation type="submission" date="2020-02" db="EMBL/GenBank/DDBJ databases">
        <title>Draft genome sequence of two Spirosoma agri KCTC 52727 and Spirosoma terrae KCTC 52035.</title>
        <authorList>
            <person name="Rojas J."/>
            <person name="Ambika Manirajan B."/>
            <person name="Ratering S."/>
            <person name="Suarez C."/>
            <person name="Schnell S."/>
        </authorList>
    </citation>
    <scope>NUCLEOTIDE SEQUENCE [LARGE SCALE GENOMIC DNA]</scope>
    <source>
        <strain evidence="1 2">KCTC 52727</strain>
    </source>
</reference>